<dbReference type="GO" id="GO:0003676">
    <property type="term" value="F:nucleic acid binding"/>
    <property type="evidence" value="ECO:0007669"/>
    <property type="project" value="InterPro"/>
</dbReference>
<protein>
    <submittedName>
        <fullName evidence="3">Exodeoxyribonuclease VII large subunit</fullName>
    </submittedName>
</protein>
<dbReference type="KEGG" id="meme:HYG87_07260"/>
<keyword evidence="4" id="KW-1185">Reference proteome</keyword>
<dbReference type="AlphaFoldDB" id="A0A8T8KDZ5"/>
<reference evidence="3" key="1">
    <citation type="submission" date="2020-07" db="EMBL/GenBank/DDBJ databases">
        <title>Methanobacterium. sp. MethCan genome.</title>
        <authorList>
            <person name="Postec A."/>
            <person name="Quemeneur M."/>
        </authorList>
    </citation>
    <scope>NUCLEOTIDE SEQUENCE</scope>
    <source>
        <strain evidence="3">MethCAN</strain>
    </source>
</reference>
<evidence type="ECO:0000313" key="4">
    <source>
        <dbReference type="Proteomes" id="UP000681041"/>
    </source>
</evidence>
<dbReference type="EMBL" id="CP058560">
    <property type="protein sequence ID" value="QUH23571.1"/>
    <property type="molecule type" value="Genomic_DNA"/>
</dbReference>
<dbReference type="Proteomes" id="UP000681041">
    <property type="component" value="Chromosome"/>
</dbReference>
<dbReference type="RefSeq" id="WP_211532527.1">
    <property type="nucleotide sequence ID" value="NZ_CP058560.1"/>
</dbReference>
<keyword evidence="1" id="KW-0472">Membrane</keyword>
<evidence type="ECO:0000313" key="3">
    <source>
        <dbReference type="EMBL" id="QUH23571.1"/>
    </source>
</evidence>
<dbReference type="Gene3D" id="2.40.50.140">
    <property type="entry name" value="Nucleic acid-binding proteins"/>
    <property type="match status" value="1"/>
</dbReference>
<dbReference type="InterPro" id="IPR012340">
    <property type="entry name" value="NA-bd_OB-fold"/>
</dbReference>
<dbReference type="OrthoDB" id="82376at2157"/>
<dbReference type="GeneID" id="64820551"/>
<dbReference type="InterPro" id="IPR004365">
    <property type="entry name" value="NA-bd_OB_tRNA"/>
</dbReference>
<gene>
    <name evidence="3" type="ORF">HYG87_07260</name>
</gene>
<feature type="domain" description="OB" evidence="2">
    <location>
        <begin position="49"/>
        <end position="124"/>
    </location>
</feature>
<keyword evidence="1" id="KW-0812">Transmembrane</keyword>
<proteinExistence type="predicted"/>
<sequence>MQLTDQQLFKIAFLTAIIGMVGMIIFAGEISPRSIKIIEINPGMLDEEVCIEGLVEKVEKAFKSDTYFLTINDGTGKIRIVVFESTVNEIEKNGFNVQYFDKKRIKVTGRVNEYRGNMGLVLKDAKSLKILT</sequence>
<accession>A0A8T8KDZ5</accession>
<name>A0A8T8KDZ5_9EURY</name>
<dbReference type="Pfam" id="PF01336">
    <property type="entry name" value="tRNA_anti-codon"/>
    <property type="match status" value="1"/>
</dbReference>
<organism evidence="3 4">
    <name type="scientific">Methanobacterium alkalithermotolerans</name>
    <dbReference type="NCBI Taxonomy" id="2731220"/>
    <lineage>
        <taxon>Archaea</taxon>
        <taxon>Methanobacteriati</taxon>
        <taxon>Methanobacteriota</taxon>
        <taxon>Methanomada group</taxon>
        <taxon>Methanobacteria</taxon>
        <taxon>Methanobacteriales</taxon>
        <taxon>Methanobacteriaceae</taxon>
        <taxon>Methanobacterium</taxon>
    </lineage>
</organism>
<feature type="transmembrane region" description="Helical" evidence="1">
    <location>
        <begin position="6"/>
        <end position="27"/>
    </location>
</feature>
<keyword evidence="1" id="KW-1133">Transmembrane helix</keyword>
<evidence type="ECO:0000256" key="1">
    <source>
        <dbReference type="SAM" id="Phobius"/>
    </source>
</evidence>
<dbReference type="SUPFAM" id="SSF50249">
    <property type="entry name" value="Nucleic acid-binding proteins"/>
    <property type="match status" value="1"/>
</dbReference>
<evidence type="ECO:0000259" key="2">
    <source>
        <dbReference type="Pfam" id="PF01336"/>
    </source>
</evidence>